<accession>A0A101EL13</accession>
<evidence type="ECO:0000313" key="2">
    <source>
        <dbReference type="Proteomes" id="UP000053911"/>
    </source>
</evidence>
<dbReference type="InterPro" id="IPR026002">
    <property type="entry name" value="ATC_hydrolase-like"/>
</dbReference>
<evidence type="ECO:0000313" key="1">
    <source>
        <dbReference type="EMBL" id="KUK17089.1"/>
    </source>
</evidence>
<dbReference type="Pfam" id="PF14196">
    <property type="entry name" value="ATC_hydrolase"/>
    <property type="match status" value="1"/>
</dbReference>
<gene>
    <name evidence="1" type="ORF">XD54_1602</name>
</gene>
<name>A0A101EL13_9EURY</name>
<dbReference type="PATRIC" id="fig|172049.5.peg.1073"/>
<evidence type="ECO:0008006" key="3">
    <source>
        <dbReference type="Google" id="ProtNLM"/>
    </source>
</evidence>
<sequence length="157" mass="18132">MNEEKSSVQKMAEIMALLFYHISKEVIDTFGDEGERALRKAIENFGSERGENIRKEVLSRGISLTMENLSKYYDMPLKEAWKGTSKVNEVAYYSEVSFCPFAKVWKEKGAEEIGLIYCEQDIALMKAYNPNINFRRPKNVLKGDKICLFDVKIEPQE</sequence>
<comment type="caution">
    <text evidence="1">The sequence shown here is derived from an EMBL/GenBank/DDBJ whole genome shotgun (WGS) entry which is preliminary data.</text>
</comment>
<dbReference type="RefSeq" id="WP_283217806.1">
    <property type="nucleotide sequence ID" value="NZ_LGFD01000036.1"/>
</dbReference>
<protein>
    <recommendedName>
        <fullName evidence="3">L-2-amino-thiazoline-4-carboxylic acid hydrolase</fullName>
    </recommendedName>
</protein>
<dbReference type="Proteomes" id="UP000053911">
    <property type="component" value="Unassembled WGS sequence"/>
</dbReference>
<organism evidence="1 2">
    <name type="scientific">Thermococcus sibiricus</name>
    <dbReference type="NCBI Taxonomy" id="172049"/>
    <lineage>
        <taxon>Archaea</taxon>
        <taxon>Methanobacteriati</taxon>
        <taxon>Methanobacteriota</taxon>
        <taxon>Thermococci</taxon>
        <taxon>Thermococcales</taxon>
        <taxon>Thermococcaceae</taxon>
        <taxon>Thermococcus</taxon>
    </lineage>
</organism>
<dbReference type="EMBL" id="LGFD01000036">
    <property type="protein sequence ID" value="KUK17089.1"/>
    <property type="molecule type" value="Genomic_DNA"/>
</dbReference>
<proteinExistence type="predicted"/>
<dbReference type="AlphaFoldDB" id="A0A101EL13"/>
<reference evidence="2" key="1">
    <citation type="journal article" date="2015" name="MBio">
        <title>Genome-Resolved Metagenomic Analysis Reveals Roles for Candidate Phyla and Other Microbial Community Members in Biogeochemical Transformations in Oil Reservoirs.</title>
        <authorList>
            <person name="Hu P."/>
            <person name="Tom L."/>
            <person name="Singh A."/>
            <person name="Thomas B.C."/>
            <person name="Baker B.J."/>
            <person name="Piceno Y.M."/>
            <person name="Andersen G.L."/>
            <person name="Banfield J.F."/>
        </authorList>
    </citation>
    <scope>NUCLEOTIDE SEQUENCE [LARGE SCALE GENOMIC DNA]</scope>
</reference>